<organism evidence="6 7">
    <name type="scientific">Flaviramulus aquimarinus</name>
    <dbReference type="NCBI Taxonomy" id="1170456"/>
    <lineage>
        <taxon>Bacteria</taxon>
        <taxon>Pseudomonadati</taxon>
        <taxon>Bacteroidota</taxon>
        <taxon>Flavobacteriia</taxon>
        <taxon>Flavobacteriales</taxon>
        <taxon>Flavobacteriaceae</taxon>
        <taxon>Flaviramulus</taxon>
    </lineage>
</organism>
<dbReference type="EMBL" id="BAABJH010000001">
    <property type="protein sequence ID" value="GAA4888121.1"/>
    <property type="molecule type" value="Genomic_DNA"/>
</dbReference>
<dbReference type="SMART" id="SM00342">
    <property type="entry name" value="HTH_ARAC"/>
    <property type="match status" value="1"/>
</dbReference>
<reference evidence="7" key="1">
    <citation type="journal article" date="2019" name="Int. J. Syst. Evol. Microbiol.">
        <title>The Global Catalogue of Microorganisms (GCM) 10K type strain sequencing project: providing services to taxonomists for standard genome sequencing and annotation.</title>
        <authorList>
            <consortium name="The Broad Institute Genomics Platform"/>
            <consortium name="The Broad Institute Genome Sequencing Center for Infectious Disease"/>
            <person name="Wu L."/>
            <person name="Ma J."/>
        </authorList>
    </citation>
    <scope>NUCLEOTIDE SEQUENCE [LARGE SCALE GENOMIC DNA]</scope>
    <source>
        <strain evidence="7">JCM 18274</strain>
    </source>
</reference>
<dbReference type="Gene3D" id="1.10.10.60">
    <property type="entry name" value="Homeodomain-like"/>
    <property type="match status" value="2"/>
</dbReference>
<dbReference type="PROSITE" id="PS01124">
    <property type="entry name" value="HTH_ARAC_FAMILY_2"/>
    <property type="match status" value="1"/>
</dbReference>
<comment type="caution">
    <text evidence="6">The sequence shown here is derived from an EMBL/GenBank/DDBJ whole genome shotgun (WGS) entry which is preliminary data.</text>
</comment>
<dbReference type="InterPro" id="IPR009057">
    <property type="entry name" value="Homeodomain-like_sf"/>
</dbReference>
<evidence type="ECO:0000259" key="5">
    <source>
        <dbReference type="PROSITE" id="PS01124"/>
    </source>
</evidence>
<name>A0ABP9EWL1_9FLAO</name>
<accession>A0ABP9EWL1</accession>
<dbReference type="Proteomes" id="UP001500433">
    <property type="component" value="Unassembled WGS sequence"/>
</dbReference>
<keyword evidence="4" id="KW-0812">Transmembrane</keyword>
<evidence type="ECO:0000256" key="1">
    <source>
        <dbReference type="ARBA" id="ARBA00023015"/>
    </source>
</evidence>
<evidence type="ECO:0000313" key="6">
    <source>
        <dbReference type="EMBL" id="GAA4888121.1"/>
    </source>
</evidence>
<evidence type="ECO:0000256" key="4">
    <source>
        <dbReference type="SAM" id="Phobius"/>
    </source>
</evidence>
<dbReference type="InterPro" id="IPR018060">
    <property type="entry name" value="HTH_AraC"/>
</dbReference>
<keyword evidence="1" id="KW-0805">Transcription regulation</keyword>
<keyword evidence="4" id="KW-1133">Transmembrane helix</keyword>
<evidence type="ECO:0000256" key="3">
    <source>
        <dbReference type="ARBA" id="ARBA00023163"/>
    </source>
</evidence>
<protein>
    <recommendedName>
        <fullName evidence="5">HTH araC/xylS-type domain-containing protein</fullName>
    </recommendedName>
</protein>
<evidence type="ECO:0000313" key="7">
    <source>
        <dbReference type="Proteomes" id="UP001500433"/>
    </source>
</evidence>
<dbReference type="SUPFAM" id="SSF46689">
    <property type="entry name" value="Homeodomain-like"/>
    <property type="match status" value="1"/>
</dbReference>
<feature type="domain" description="HTH araC/xylS-type" evidence="5">
    <location>
        <begin position="75"/>
        <end position="179"/>
    </location>
</feature>
<feature type="transmembrane region" description="Helical" evidence="4">
    <location>
        <begin position="13"/>
        <end position="34"/>
    </location>
</feature>
<dbReference type="PANTHER" id="PTHR43280:SF29">
    <property type="entry name" value="ARAC-FAMILY TRANSCRIPTIONAL REGULATOR"/>
    <property type="match status" value="1"/>
</dbReference>
<proteinExistence type="predicted"/>
<sequence>MYMNFQSLVVLDAFLLIEIIAIISSVLMILVAYFTSRKLLKDSRQTSLLPSSSYFKRNHSYSNSFSFKKKKKLFQKLTTYVEDQQVFLNSNICLKELSDALGTNSKYLSLAINSVSKKTFIDFINHYRIEHAKHQLINIYDLNYTIEAIAKGSGFKSMSAFYNAFKKNCGMTPSNYLKKHLKT</sequence>
<dbReference type="PANTHER" id="PTHR43280">
    <property type="entry name" value="ARAC-FAMILY TRANSCRIPTIONAL REGULATOR"/>
    <property type="match status" value="1"/>
</dbReference>
<gene>
    <name evidence="6" type="ORF">GCM10023311_09990</name>
</gene>
<keyword evidence="4" id="KW-0472">Membrane</keyword>
<keyword evidence="7" id="KW-1185">Reference proteome</keyword>
<dbReference type="Pfam" id="PF12833">
    <property type="entry name" value="HTH_18"/>
    <property type="match status" value="1"/>
</dbReference>
<keyword evidence="3" id="KW-0804">Transcription</keyword>
<evidence type="ECO:0000256" key="2">
    <source>
        <dbReference type="ARBA" id="ARBA00023125"/>
    </source>
</evidence>
<keyword evidence="2" id="KW-0238">DNA-binding</keyword>